<dbReference type="FunFam" id="3.40.50.880:FF:000001">
    <property type="entry name" value="GMP synthase [glutamine-hydrolyzing]"/>
    <property type="match status" value="1"/>
</dbReference>
<dbReference type="GO" id="GO:0005829">
    <property type="term" value="C:cytosol"/>
    <property type="evidence" value="ECO:0007669"/>
    <property type="project" value="UniProtKB-SubCell"/>
</dbReference>
<evidence type="ECO:0000256" key="10">
    <source>
        <dbReference type="ARBA" id="ARBA00022840"/>
    </source>
</evidence>
<dbReference type="Pfam" id="PF00117">
    <property type="entry name" value="GATase"/>
    <property type="match status" value="1"/>
</dbReference>
<dbReference type="Gene3D" id="3.40.50.620">
    <property type="entry name" value="HUPs"/>
    <property type="match status" value="1"/>
</dbReference>
<evidence type="ECO:0000256" key="7">
    <source>
        <dbReference type="ARBA" id="ARBA00022741"/>
    </source>
</evidence>
<dbReference type="SUPFAM" id="SSF54810">
    <property type="entry name" value="GMP synthetase C-terminal dimerisation domain"/>
    <property type="match status" value="1"/>
</dbReference>
<dbReference type="InterPro" id="IPR022310">
    <property type="entry name" value="NAD/GMP_synthase"/>
</dbReference>
<dbReference type="Pfam" id="PF00958">
    <property type="entry name" value="GMP_synt_C"/>
    <property type="match status" value="1"/>
</dbReference>
<comment type="caution">
    <text evidence="18">The sequence shown here is derived from an EMBL/GenBank/DDBJ whole genome shotgun (WGS) entry which is preliminary data.</text>
</comment>
<keyword evidence="9 16" id="KW-0658">Purine biosynthesis</keyword>
<dbReference type="EC" id="6.3.5.2" evidence="4"/>
<feature type="domain" description="GMPS ATP-PPase" evidence="17">
    <location>
        <begin position="214"/>
        <end position="420"/>
    </location>
</feature>
<dbReference type="PRINTS" id="PR00096">
    <property type="entry name" value="GATASE"/>
</dbReference>
<dbReference type="InterPro" id="IPR029062">
    <property type="entry name" value="Class_I_gatase-like"/>
</dbReference>
<dbReference type="FunFam" id="3.40.50.620:FF:000001">
    <property type="entry name" value="GMP synthase [glutamine-hydrolyzing]"/>
    <property type="match status" value="1"/>
</dbReference>
<dbReference type="NCBIfam" id="TIGR00884">
    <property type="entry name" value="guaA_Cterm"/>
    <property type="match status" value="1"/>
</dbReference>
<dbReference type="EMBL" id="NJEU01000585">
    <property type="protein sequence ID" value="PHH72419.1"/>
    <property type="molecule type" value="Genomic_DNA"/>
</dbReference>
<comment type="catalytic activity">
    <reaction evidence="15">
        <text>XMP + L-glutamine + ATP + H2O = GMP + L-glutamate + AMP + diphosphate + 2 H(+)</text>
        <dbReference type="Rhea" id="RHEA:11680"/>
        <dbReference type="ChEBI" id="CHEBI:15377"/>
        <dbReference type="ChEBI" id="CHEBI:15378"/>
        <dbReference type="ChEBI" id="CHEBI:29985"/>
        <dbReference type="ChEBI" id="CHEBI:30616"/>
        <dbReference type="ChEBI" id="CHEBI:33019"/>
        <dbReference type="ChEBI" id="CHEBI:57464"/>
        <dbReference type="ChEBI" id="CHEBI:58115"/>
        <dbReference type="ChEBI" id="CHEBI:58359"/>
        <dbReference type="ChEBI" id="CHEBI:456215"/>
        <dbReference type="EC" id="6.3.5.2"/>
    </reaction>
</comment>
<dbReference type="CDD" id="cd01997">
    <property type="entry name" value="GMP_synthase_C"/>
    <property type="match status" value="1"/>
</dbReference>
<evidence type="ECO:0000256" key="1">
    <source>
        <dbReference type="ARBA" id="ARBA00004514"/>
    </source>
</evidence>
<dbReference type="PROSITE" id="PS51553">
    <property type="entry name" value="GMPS_ATP_PPASE"/>
    <property type="match status" value="1"/>
</dbReference>
<dbReference type="InterPro" id="IPR014729">
    <property type="entry name" value="Rossmann-like_a/b/a_fold"/>
</dbReference>
<dbReference type="HAMAP" id="MF_00344">
    <property type="entry name" value="GMP_synthase"/>
    <property type="match status" value="1"/>
</dbReference>
<dbReference type="Gene3D" id="3.40.50.880">
    <property type="match status" value="1"/>
</dbReference>
<evidence type="ECO:0000256" key="8">
    <source>
        <dbReference type="ARBA" id="ARBA00022749"/>
    </source>
</evidence>
<dbReference type="UniPathway" id="UPA00189">
    <property type="reaction ID" value="UER00296"/>
</dbReference>
<evidence type="ECO:0000256" key="13">
    <source>
        <dbReference type="ARBA" id="ARBA00031356"/>
    </source>
</evidence>
<sequence>MSGAIDQAEAPHQAYDTILTLDFGSQLTHLITRRLRELNVYSEMLPCTTKLSELTWRPKGIILSGGPCSVYDKDAPHCDPAFFDLNVPVLGICYGLQELAWRLGKDNVIAGTEREYGHALLKAQRHNTHVDRLFDGMHDCGDSQVWMSHGDKLSKLPQHFCTIATTQNSPYAAIAHETEPIFGLQFHPEVTHTLRGTEILKNFAIGICNAKPNWNMSNFIEQEIKRIRKLVGDKGQVIGAVSGGVDSTVAAKLMKEAIGDRFHAVLVDNGVMRLDECRQVKQTLAEHMKINLTIADASQRFLNGLNGVVDPEKKRKIIGNTFYDVFEEQAMEIEKAAQNTPNAGKVEWFLQGTLYPDVIESISFKGPSATIKTHHNVGGLPKRMMEGQGLKLIEPLRELFKDEVRSLGRELGINEELVMRHPFPGPGIAIRILGEVTPERVEIARMADYIFISMIKEANIYNKISQAYAALDTNKAVGVMGDKRQEGYIIILRAVVTTDFMTAEAYHFDMDFLMKVSRRIVNEVDGVSCVTYNTTSKPPATIEMQ</sequence>
<evidence type="ECO:0000256" key="16">
    <source>
        <dbReference type="PROSITE-ProRule" id="PRU00886"/>
    </source>
</evidence>
<dbReference type="InterPro" id="IPR022955">
    <property type="entry name" value="GMP_synthase"/>
</dbReference>
<comment type="subcellular location">
    <subcellularLocation>
        <location evidence="1">Cytoplasm</location>
        <location evidence="1">Cytosol</location>
    </subcellularLocation>
</comment>
<dbReference type="CDD" id="cd01742">
    <property type="entry name" value="GATase1_GMP_Synthase"/>
    <property type="match status" value="1"/>
</dbReference>
<dbReference type="SUPFAM" id="SSF52402">
    <property type="entry name" value="Adenine nucleotide alpha hydrolases-like"/>
    <property type="match status" value="1"/>
</dbReference>
<dbReference type="AlphaFoldDB" id="A0A2C5XHC2"/>
<evidence type="ECO:0000256" key="14">
    <source>
        <dbReference type="ARBA" id="ARBA00044933"/>
    </source>
</evidence>
<evidence type="ECO:0000256" key="9">
    <source>
        <dbReference type="ARBA" id="ARBA00022755"/>
    </source>
</evidence>
<dbReference type="FunFam" id="3.30.300.10:FF:000002">
    <property type="entry name" value="GMP synthase [glutamine-hydrolyzing]"/>
    <property type="match status" value="1"/>
</dbReference>
<protein>
    <recommendedName>
        <fullName evidence="5">GMP synthase [glutamine-hydrolyzing]</fullName>
        <ecNumber evidence="4">6.3.5.2</ecNumber>
    </recommendedName>
    <alternativeName>
        <fullName evidence="12">GMP synthetase</fullName>
    </alternativeName>
    <alternativeName>
        <fullName evidence="13">Glutamine amidotransferase</fullName>
    </alternativeName>
</protein>
<dbReference type="Pfam" id="PF02540">
    <property type="entry name" value="NAD_synthase"/>
    <property type="match status" value="1"/>
</dbReference>
<dbReference type="PROSITE" id="PS51273">
    <property type="entry name" value="GATASE_TYPE_1"/>
    <property type="match status" value="1"/>
</dbReference>
<dbReference type="InterPro" id="IPR025777">
    <property type="entry name" value="GMPS_ATP_PPase_dom"/>
</dbReference>
<feature type="binding site" evidence="16">
    <location>
        <begin position="242"/>
        <end position="248"/>
    </location>
    <ligand>
        <name>ATP</name>
        <dbReference type="ChEBI" id="CHEBI:30616"/>
    </ligand>
</feature>
<dbReference type="PANTHER" id="PTHR11922">
    <property type="entry name" value="GMP SYNTHASE-RELATED"/>
    <property type="match status" value="1"/>
</dbReference>
<evidence type="ECO:0000256" key="11">
    <source>
        <dbReference type="ARBA" id="ARBA00022962"/>
    </source>
</evidence>
<gene>
    <name evidence="18" type="ORF">CDD82_5985</name>
</gene>
<keyword evidence="6" id="KW-0436">Ligase</keyword>
<accession>A0A2C5XHC2</accession>
<dbReference type="Gene3D" id="3.30.300.10">
    <property type="match status" value="1"/>
</dbReference>
<keyword evidence="8 16" id="KW-0332">GMP biosynthesis</keyword>
<dbReference type="InterPro" id="IPR001674">
    <property type="entry name" value="GMP_synth_C"/>
</dbReference>
<evidence type="ECO:0000256" key="15">
    <source>
        <dbReference type="ARBA" id="ARBA00049404"/>
    </source>
</evidence>
<proteinExistence type="inferred from homology"/>
<organism evidence="18 19">
    <name type="scientific">Ophiocordyceps australis</name>
    <dbReference type="NCBI Taxonomy" id="1399860"/>
    <lineage>
        <taxon>Eukaryota</taxon>
        <taxon>Fungi</taxon>
        <taxon>Dikarya</taxon>
        <taxon>Ascomycota</taxon>
        <taxon>Pezizomycotina</taxon>
        <taxon>Sordariomycetes</taxon>
        <taxon>Hypocreomycetidae</taxon>
        <taxon>Hypocreales</taxon>
        <taxon>Ophiocordycipitaceae</taxon>
        <taxon>Ophiocordyceps</taxon>
    </lineage>
</organism>
<dbReference type="GO" id="GO:0003921">
    <property type="term" value="F:GMP synthase activity"/>
    <property type="evidence" value="ECO:0007669"/>
    <property type="project" value="InterPro"/>
</dbReference>
<dbReference type="SUPFAM" id="SSF52317">
    <property type="entry name" value="Class I glutamine amidotransferase-like"/>
    <property type="match status" value="1"/>
</dbReference>
<evidence type="ECO:0000313" key="18">
    <source>
        <dbReference type="EMBL" id="PHH72419.1"/>
    </source>
</evidence>
<dbReference type="InterPro" id="IPR004739">
    <property type="entry name" value="GMP_synth_GATase"/>
</dbReference>
<evidence type="ECO:0000259" key="17">
    <source>
        <dbReference type="PROSITE" id="PS51553"/>
    </source>
</evidence>
<comment type="pathway">
    <text evidence="2">Purine metabolism; GMP biosynthesis; GMP from XMP (L-Gln route): step 1/1.</text>
</comment>
<dbReference type="Proteomes" id="UP000224854">
    <property type="component" value="Unassembled WGS sequence"/>
</dbReference>
<keyword evidence="19" id="KW-1185">Reference proteome</keyword>
<dbReference type="GO" id="GO:0005524">
    <property type="term" value="F:ATP binding"/>
    <property type="evidence" value="ECO:0007669"/>
    <property type="project" value="UniProtKB-UniRule"/>
</dbReference>
<dbReference type="PANTHER" id="PTHR11922:SF2">
    <property type="entry name" value="GMP SYNTHASE [GLUTAMINE-HYDROLYZING]"/>
    <property type="match status" value="1"/>
</dbReference>
<evidence type="ECO:0000256" key="5">
    <source>
        <dbReference type="ARBA" id="ARBA00021562"/>
    </source>
</evidence>
<dbReference type="NCBIfam" id="NF000848">
    <property type="entry name" value="PRK00074.1"/>
    <property type="match status" value="1"/>
</dbReference>
<evidence type="ECO:0000256" key="2">
    <source>
        <dbReference type="ARBA" id="ARBA00005153"/>
    </source>
</evidence>
<evidence type="ECO:0000256" key="3">
    <source>
        <dbReference type="ARBA" id="ARBA00011738"/>
    </source>
</evidence>
<reference evidence="18 19" key="1">
    <citation type="submission" date="2017-06" db="EMBL/GenBank/DDBJ databases">
        <title>Ant-infecting Ophiocordyceps genomes reveal a high diversity of potential behavioral manipulation genes and a possible major role for enterotoxins.</title>
        <authorList>
            <person name="De Bekker C."/>
            <person name="Evans H.C."/>
            <person name="Brachmann A."/>
            <person name="Hughes D.P."/>
        </authorList>
    </citation>
    <scope>NUCLEOTIDE SEQUENCE [LARGE SCALE GENOMIC DNA]</scope>
    <source>
        <strain evidence="18 19">1348a</strain>
    </source>
</reference>
<evidence type="ECO:0000256" key="12">
    <source>
        <dbReference type="ARBA" id="ARBA00030464"/>
    </source>
</evidence>
<dbReference type="NCBIfam" id="TIGR00888">
    <property type="entry name" value="guaA_Nterm"/>
    <property type="match status" value="1"/>
</dbReference>
<dbReference type="InterPro" id="IPR017926">
    <property type="entry name" value="GATASE"/>
</dbReference>
<keyword evidence="7 16" id="KW-0547">Nucleotide-binding</keyword>
<comment type="subunit">
    <text evidence="3">Homodimer.</text>
</comment>
<evidence type="ECO:0000256" key="6">
    <source>
        <dbReference type="ARBA" id="ARBA00022598"/>
    </source>
</evidence>
<evidence type="ECO:0000256" key="4">
    <source>
        <dbReference type="ARBA" id="ARBA00012746"/>
    </source>
</evidence>
<keyword evidence="10 16" id="KW-0067">ATP-binding</keyword>
<evidence type="ECO:0000313" key="19">
    <source>
        <dbReference type="Proteomes" id="UP000224854"/>
    </source>
</evidence>
<keyword evidence="11" id="KW-0315">Glutamine amidotransferase</keyword>
<dbReference type="PRINTS" id="PR00097">
    <property type="entry name" value="ANTSNTHASEII"/>
</dbReference>
<comment type="function">
    <text evidence="14">Catalyzes the conversion of xanthine monophosphate (XMP) to GMP in the presence of glutamine and ATP through an adenyl-XMP intermediate.</text>
</comment>
<dbReference type="OrthoDB" id="1724632at2759"/>
<name>A0A2C5XHC2_9HYPO</name>